<feature type="compositionally biased region" description="Low complexity" evidence="1">
    <location>
        <begin position="10"/>
        <end position="19"/>
    </location>
</feature>
<dbReference type="eggNOG" id="ENOG502QR2T">
    <property type="taxonomic scope" value="Eukaryota"/>
</dbReference>
<dbReference type="KEGG" id="kla:KLLA0_B01243g"/>
<dbReference type="HOGENOM" id="CLU_010834_1_1_1"/>
<accession>Q6CWV3</accession>
<dbReference type="GeneID" id="2897008"/>
<name>Q6CWV3_KLULA</name>
<dbReference type="InterPro" id="IPR058933">
    <property type="entry name" value="YMC020W-like_ab_hydrolase"/>
</dbReference>
<evidence type="ECO:0000259" key="2">
    <source>
        <dbReference type="Pfam" id="PF26147"/>
    </source>
</evidence>
<protein>
    <submittedName>
        <fullName evidence="3">KLLA0B01243p</fullName>
    </submittedName>
</protein>
<dbReference type="Proteomes" id="UP000000598">
    <property type="component" value="Chromosome B"/>
</dbReference>
<gene>
    <name evidence="3" type="ORF">KLLA0_B01243g</name>
</gene>
<dbReference type="FunCoup" id="Q6CWV3">
    <property type="interactions" value="83"/>
</dbReference>
<feature type="region of interest" description="Disordered" evidence="1">
    <location>
        <begin position="1"/>
        <end position="127"/>
    </location>
</feature>
<dbReference type="AlphaFoldDB" id="Q6CWV3"/>
<dbReference type="PaxDb" id="284590-Q6CWV3"/>
<feature type="domain" description="YMC020W-like alpha/beta hydrolase" evidence="2">
    <location>
        <begin position="247"/>
        <end position="586"/>
    </location>
</feature>
<organism evidence="3 4">
    <name type="scientific">Kluyveromyces lactis (strain ATCC 8585 / CBS 2359 / DSM 70799 / NBRC 1267 / NRRL Y-1140 / WM37)</name>
    <name type="common">Yeast</name>
    <name type="synonym">Candida sphaerica</name>
    <dbReference type="NCBI Taxonomy" id="284590"/>
    <lineage>
        <taxon>Eukaryota</taxon>
        <taxon>Fungi</taxon>
        <taxon>Dikarya</taxon>
        <taxon>Ascomycota</taxon>
        <taxon>Saccharomycotina</taxon>
        <taxon>Saccharomycetes</taxon>
        <taxon>Saccharomycetales</taxon>
        <taxon>Saccharomycetaceae</taxon>
        <taxon>Kluyveromyces</taxon>
    </lineage>
</organism>
<keyword evidence="4" id="KW-1185">Reference proteome</keyword>
<dbReference type="InterPro" id="IPR058934">
    <property type="entry name" value="YMC020W-like"/>
</dbReference>
<evidence type="ECO:0000313" key="4">
    <source>
        <dbReference type="Proteomes" id="UP000000598"/>
    </source>
</evidence>
<feature type="compositionally biased region" description="Polar residues" evidence="1">
    <location>
        <begin position="85"/>
        <end position="126"/>
    </location>
</feature>
<evidence type="ECO:0000313" key="3">
    <source>
        <dbReference type="EMBL" id="CAH01979.1"/>
    </source>
</evidence>
<dbReference type="PANTHER" id="PTHR47349:SF1">
    <property type="entry name" value="AER328WP"/>
    <property type="match status" value="1"/>
</dbReference>
<dbReference type="InParanoid" id="Q6CWV3"/>
<evidence type="ECO:0000256" key="1">
    <source>
        <dbReference type="SAM" id="MobiDB-lite"/>
    </source>
</evidence>
<dbReference type="SUPFAM" id="SSF53474">
    <property type="entry name" value="alpha/beta-Hydrolases"/>
    <property type="match status" value="1"/>
</dbReference>
<dbReference type="PANTHER" id="PTHR47349">
    <property type="entry name" value="CHROMOSOME 8, WHOLE GENOME SHOTGUN SEQUENCE"/>
    <property type="match status" value="1"/>
</dbReference>
<dbReference type="EMBL" id="CR382122">
    <property type="protein sequence ID" value="CAH01979.1"/>
    <property type="molecule type" value="Genomic_DNA"/>
</dbReference>
<dbReference type="InterPro" id="IPR029058">
    <property type="entry name" value="AB_hydrolase_fold"/>
</dbReference>
<dbReference type="Pfam" id="PF26147">
    <property type="entry name" value="AB_HYDROLASE_YMC0-YMC35"/>
    <property type="match status" value="1"/>
</dbReference>
<dbReference type="RefSeq" id="XP_451586.1">
    <property type="nucleotide sequence ID" value="XM_451586.1"/>
</dbReference>
<reference evidence="3 4" key="1">
    <citation type="journal article" date="2004" name="Nature">
        <title>Genome evolution in yeasts.</title>
        <authorList>
            <consortium name="Genolevures"/>
            <person name="Dujon B."/>
            <person name="Sherman D."/>
            <person name="Fischer G."/>
            <person name="Durrens P."/>
            <person name="Casaregola S."/>
            <person name="Lafontaine I."/>
            <person name="de Montigny J."/>
            <person name="Marck C."/>
            <person name="Neuveglise C."/>
            <person name="Talla E."/>
            <person name="Goffard N."/>
            <person name="Frangeul L."/>
            <person name="Aigle M."/>
            <person name="Anthouard V."/>
            <person name="Babour A."/>
            <person name="Barbe V."/>
            <person name="Barnay S."/>
            <person name="Blanchin S."/>
            <person name="Beckerich J.M."/>
            <person name="Beyne E."/>
            <person name="Bleykasten C."/>
            <person name="Boisrame A."/>
            <person name="Boyer J."/>
            <person name="Cattolico L."/>
            <person name="Confanioleri F."/>
            <person name="de Daruvar A."/>
            <person name="Despons L."/>
            <person name="Fabre E."/>
            <person name="Fairhead C."/>
            <person name="Ferry-Dumazet H."/>
            <person name="Groppi A."/>
            <person name="Hantraye F."/>
            <person name="Hennequin C."/>
            <person name="Jauniaux N."/>
            <person name="Joyet P."/>
            <person name="Kachouri R."/>
            <person name="Kerrest A."/>
            <person name="Koszul R."/>
            <person name="Lemaire M."/>
            <person name="Lesur I."/>
            <person name="Ma L."/>
            <person name="Muller H."/>
            <person name="Nicaud J.M."/>
            <person name="Nikolski M."/>
            <person name="Oztas S."/>
            <person name="Ozier-Kalogeropoulos O."/>
            <person name="Pellenz S."/>
            <person name="Potier S."/>
            <person name="Richard G.F."/>
            <person name="Straub M.L."/>
            <person name="Suleau A."/>
            <person name="Swennene D."/>
            <person name="Tekaia F."/>
            <person name="Wesolowski-Louvel M."/>
            <person name="Westhof E."/>
            <person name="Wirth B."/>
            <person name="Zeniou-Meyer M."/>
            <person name="Zivanovic I."/>
            <person name="Bolotin-Fukuhara M."/>
            <person name="Thierry A."/>
            <person name="Bouchier C."/>
            <person name="Caudron B."/>
            <person name="Scarpelli C."/>
            <person name="Gaillardin C."/>
            <person name="Weissenbach J."/>
            <person name="Wincker P."/>
            <person name="Souciet J.L."/>
        </authorList>
    </citation>
    <scope>NUCLEOTIDE SEQUENCE [LARGE SCALE GENOMIC DNA]</scope>
    <source>
        <strain evidence="4">ATCC 8585 / CBS 2359 / DSM 70799 / NBRC 1267 / NRRL Y-1140 / WM37</strain>
    </source>
</reference>
<feature type="compositionally biased region" description="Basic and acidic residues" evidence="1">
    <location>
        <begin position="37"/>
        <end position="46"/>
    </location>
</feature>
<sequence length="627" mass="70161">MSNQSSLKRAAASTTSTSTVQKAQKEPVQTTTEDQGNEERYAERRPSSSWSVWNAKRETEVGSADQTQRSWWRKPSFASMGLGSKEQNGNESVQSDDQKSSTINRTTSPSSKDNNDATDQASNSKTPWLFWNKKDEAKEVLRNKNSILTSNALLPGESYDAILFKAKSEEQTSKETNTLNSNEAHGHNLNLLVPGFQSLPKSSIITSIYAQITKLGILWDTNKSKDSTPNSLYRRNPQISLNKLSEGKTKPVKVLIVGVHGFFPTKMIRPLIGEPTGTSTKFISEAETAVLRWFHKHDTHVEISKIALEKEGKVLDRVAFFFDVLKKWINEINKADFVYFVAHSQGCPVTIILLAKLIEAGIIDIDNIITSEDPPISIKSDDKKKIISILAMAGINNGPFYGADQTFFVKAYSAIESDSLKELFEFQNFYSVLSQKFIQSLRICIASNVKIAFVGSINDQLVPLYSSTCQFAHHPNIFKATFVDKDSRTPAFITRIVSIANHLINLGYDDHGIIKEISGSLAGTLTGGGHSKIYNEGQVYDLGIQFALETTDLPFELPVVYKSYEVDQLGSNPYHLPWCMRGLLYETGIHLGREEIDALFTEFEQWEPETKQLKNVKYRLNGLKSKL</sequence>
<proteinExistence type="predicted"/>